<reference evidence="1" key="1">
    <citation type="submission" date="2013-11" db="EMBL/GenBank/DDBJ databases">
        <title>The Genome Sequence of Phytophthora parasitica CJ02B3.</title>
        <authorList>
            <consortium name="The Broad Institute Genomics Platform"/>
            <person name="Russ C."/>
            <person name="Tyler B."/>
            <person name="Panabieres F."/>
            <person name="Shan W."/>
            <person name="Tripathy S."/>
            <person name="Grunwald N."/>
            <person name="Machado M."/>
            <person name="Johnson C.S."/>
            <person name="Arredondo F."/>
            <person name="Hong C."/>
            <person name="Coffey M."/>
            <person name="Young S.K."/>
            <person name="Zeng Q."/>
            <person name="Gargeya S."/>
            <person name="Fitzgerald M."/>
            <person name="Abouelleil A."/>
            <person name="Alvarado L."/>
            <person name="Chapman S.B."/>
            <person name="Gainer-Dewar J."/>
            <person name="Goldberg J."/>
            <person name="Griggs A."/>
            <person name="Gujja S."/>
            <person name="Hansen M."/>
            <person name="Howarth C."/>
            <person name="Imamovic A."/>
            <person name="Ireland A."/>
            <person name="Larimer J."/>
            <person name="McCowan C."/>
            <person name="Murphy C."/>
            <person name="Pearson M."/>
            <person name="Poon T.W."/>
            <person name="Priest M."/>
            <person name="Roberts A."/>
            <person name="Saif S."/>
            <person name="Shea T."/>
            <person name="Sykes S."/>
            <person name="Wortman J."/>
            <person name="Nusbaum C."/>
            <person name="Birren B."/>
        </authorList>
    </citation>
    <scope>NUCLEOTIDE SEQUENCE [LARGE SCALE GENOMIC DNA]</scope>
    <source>
        <strain evidence="1">CJ02B3</strain>
    </source>
</reference>
<proteinExistence type="predicted"/>
<dbReference type="EMBL" id="KI687584">
    <property type="protein sequence ID" value="ETK81118.1"/>
    <property type="molecule type" value="Genomic_DNA"/>
</dbReference>
<dbReference type="AlphaFoldDB" id="W2GDH9"/>
<dbReference type="VEuPathDB" id="FungiDB:PPTG_03639"/>
<gene>
    <name evidence="1" type="ORF">L915_13357</name>
</gene>
<evidence type="ECO:0000313" key="1">
    <source>
        <dbReference type="EMBL" id="ETK81118.1"/>
    </source>
</evidence>
<sequence>MLRTLTNVMGNCLASVIMAKMENEFRTEEWKSLHGHEDDKMSVMDEKMSHVSAVSAIEEARR</sequence>
<evidence type="ECO:0008006" key="2">
    <source>
        <dbReference type="Google" id="ProtNLM"/>
    </source>
</evidence>
<name>W2GDH9_PHYNI</name>
<organism evidence="1">
    <name type="scientific">Phytophthora nicotianae</name>
    <name type="common">Potato buckeye rot agent</name>
    <name type="synonym">Phytophthora parasitica</name>
    <dbReference type="NCBI Taxonomy" id="4792"/>
    <lineage>
        <taxon>Eukaryota</taxon>
        <taxon>Sar</taxon>
        <taxon>Stramenopiles</taxon>
        <taxon>Oomycota</taxon>
        <taxon>Peronosporomycetes</taxon>
        <taxon>Peronosporales</taxon>
        <taxon>Peronosporaceae</taxon>
        <taxon>Phytophthora</taxon>
    </lineage>
</organism>
<accession>W2GDH9</accession>
<dbReference type="Proteomes" id="UP000053236">
    <property type="component" value="Unassembled WGS sequence"/>
</dbReference>
<protein>
    <recommendedName>
        <fullName evidence="2">Amino acid transporter</fullName>
    </recommendedName>
</protein>